<evidence type="ECO:0000256" key="2">
    <source>
        <dbReference type="ARBA" id="ARBA00022729"/>
    </source>
</evidence>
<comment type="caution">
    <text evidence="4">The sequence shown here is derived from an EMBL/GenBank/DDBJ whole genome shotgun (WGS) entry which is preliminary data.</text>
</comment>
<dbReference type="PANTHER" id="PTHR34216">
    <property type="match status" value="1"/>
</dbReference>
<evidence type="ECO:0000313" key="4">
    <source>
        <dbReference type="EMBL" id="OGK03279.1"/>
    </source>
</evidence>
<dbReference type="SUPFAM" id="SSF88713">
    <property type="entry name" value="Glycoside hydrolase/deacetylase"/>
    <property type="match status" value="1"/>
</dbReference>
<keyword evidence="2" id="KW-0732">Signal</keyword>
<accession>A0A1F7F9C6</accession>
<proteinExistence type="predicted"/>
<dbReference type="GO" id="GO:0016810">
    <property type="term" value="F:hydrolase activity, acting on carbon-nitrogen (but not peptide) bonds"/>
    <property type="evidence" value="ECO:0007669"/>
    <property type="project" value="InterPro"/>
</dbReference>
<dbReference type="InterPro" id="IPR051398">
    <property type="entry name" value="Polysacch_Deacetylase"/>
</dbReference>
<dbReference type="PANTHER" id="PTHR34216:SF3">
    <property type="entry name" value="POLY-BETA-1,6-N-ACETYL-D-GLUCOSAMINE N-DEACETYLASE"/>
    <property type="match status" value="1"/>
</dbReference>
<comment type="subcellular location">
    <subcellularLocation>
        <location evidence="1">Secreted</location>
    </subcellularLocation>
</comment>
<dbReference type="InterPro" id="IPR011330">
    <property type="entry name" value="Glyco_hydro/deAcase_b/a-brl"/>
</dbReference>
<dbReference type="Gene3D" id="3.20.20.370">
    <property type="entry name" value="Glycoside hydrolase/deacetylase"/>
    <property type="match status" value="1"/>
</dbReference>
<dbReference type="GO" id="GO:0005576">
    <property type="term" value="C:extracellular region"/>
    <property type="evidence" value="ECO:0007669"/>
    <property type="project" value="UniProtKB-SubCell"/>
</dbReference>
<dbReference type="EMBL" id="MFYX01000092">
    <property type="protein sequence ID" value="OGK03279.1"/>
    <property type="molecule type" value="Genomic_DNA"/>
</dbReference>
<feature type="domain" description="NodB homology" evidence="3">
    <location>
        <begin position="88"/>
        <end position="286"/>
    </location>
</feature>
<dbReference type="PROSITE" id="PS51677">
    <property type="entry name" value="NODB"/>
    <property type="match status" value="1"/>
</dbReference>
<dbReference type="InterPro" id="IPR002509">
    <property type="entry name" value="NODB_dom"/>
</dbReference>
<name>A0A1F7F9C6_UNCRA</name>
<evidence type="ECO:0000313" key="5">
    <source>
        <dbReference type="Proteomes" id="UP000179243"/>
    </source>
</evidence>
<dbReference type="Pfam" id="PF01522">
    <property type="entry name" value="Polysacc_deac_1"/>
    <property type="match status" value="1"/>
</dbReference>
<gene>
    <name evidence="4" type="ORF">A2519_13205</name>
</gene>
<dbReference type="CDD" id="cd10918">
    <property type="entry name" value="CE4_NodB_like_5s_6s"/>
    <property type="match status" value="1"/>
</dbReference>
<sequence length="286" mass="32128">MTVFLLCCTAFAGAAVSLYAFWYFSFGRNYSFPSQVLTYHHIHGGPGLLATRTSRASLEKQLHALKERNIRSLSPGEFFAQRKGEGKGSILITFDDCYATVADSALPLLASVGYTASLFVISDYIGRPNTWDVRLSHATHMTEEHIRKAIARGFTIGSHTKTHRDLTALSPDELTEELLGSRRRLEETFGIQVKYLAYPFGRYNYRVKEAARACGYEGAFTINRPICQRARDPFAVPANGIYMTDTLSNFLSKATRDRFVWIDDLKCKIINRFADGALLVKGRRSV</sequence>
<reference evidence="4 5" key="1">
    <citation type="journal article" date="2016" name="Nat. Commun.">
        <title>Thousands of microbial genomes shed light on interconnected biogeochemical processes in an aquifer system.</title>
        <authorList>
            <person name="Anantharaman K."/>
            <person name="Brown C.T."/>
            <person name="Hug L.A."/>
            <person name="Sharon I."/>
            <person name="Castelle C.J."/>
            <person name="Probst A.J."/>
            <person name="Thomas B.C."/>
            <person name="Singh A."/>
            <person name="Wilkins M.J."/>
            <person name="Karaoz U."/>
            <person name="Brodie E.L."/>
            <person name="Williams K.H."/>
            <person name="Hubbard S.S."/>
            <person name="Banfield J.F."/>
        </authorList>
    </citation>
    <scope>NUCLEOTIDE SEQUENCE [LARGE SCALE GENOMIC DNA]</scope>
</reference>
<organism evidence="4 5">
    <name type="scientific">Candidatus Raymondbacteria bacterium RIFOXYD12_FULL_49_13</name>
    <dbReference type="NCBI Taxonomy" id="1817890"/>
    <lineage>
        <taxon>Bacteria</taxon>
        <taxon>Raymondiibacteriota</taxon>
    </lineage>
</organism>
<dbReference type="AlphaFoldDB" id="A0A1F7F9C6"/>
<evidence type="ECO:0000256" key="1">
    <source>
        <dbReference type="ARBA" id="ARBA00004613"/>
    </source>
</evidence>
<evidence type="ECO:0000259" key="3">
    <source>
        <dbReference type="PROSITE" id="PS51677"/>
    </source>
</evidence>
<dbReference type="Proteomes" id="UP000179243">
    <property type="component" value="Unassembled WGS sequence"/>
</dbReference>
<dbReference type="GO" id="GO:0005975">
    <property type="term" value="P:carbohydrate metabolic process"/>
    <property type="evidence" value="ECO:0007669"/>
    <property type="project" value="InterPro"/>
</dbReference>
<protein>
    <recommendedName>
        <fullName evidence="3">NodB homology domain-containing protein</fullName>
    </recommendedName>
</protein>